<dbReference type="Gene3D" id="2.60.450.10">
    <property type="entry name" value="Lipopolysaccharide (LPS) transport protein A like domain"/>
    <property type="match status" value="1"/>
</dbReference>
<evidence type="ECO:0000256" key="4">
    <source>
        <dbReference type="ARBA" id="ARBA00022989"/>
    </source>
</evidence>
<dbReference type="Pfam" id="PF06835">
    <property type="entry name" value="LptC"/>
    <property type="match status" value="1"/>
</dbReference>
<dbReference type="GO" id="GO:0005886">
    <property type="term" value="C:plasma membrane"/>
    <property type="evidence" value="ECO:0007669"/>
    <property type="project" value="InterPro"/>
</dbReference>
<reference evidence="6" key="1">
    <citation type="journal article" date="2020" name="mSystems">
        <title>Genome- and Community-Level Interaction Insights into Carbon Utilization and Element Cycling Functions of Hydrothermarchaeota in Hydrothermal Sediment.</title>
        <authorList>
            <person name="Zhou Z."/>
            <person name="Liu Y."/>
            <person name="Xu W."/>
            <person name="Pan J."/>
            <person name="Luo Z.H."/>
            <person name="Li M."/>
        </authorList>
    </citation>
    <scope>NUCLEOTIDE SEQUENCE [LARGE SCALE GENOMIC DNA]</scope>
    <source>
        <strain evidence="6">SpSt-488</strain>
    </source>
</reference>
<dbReference type="NCBIfam" id="TIGR04409">
    <property type="entry name" value="LptC_YrbK"/>
    <property type="match status" value="1"/>
</dbReference>
<name>A0A7C4GHB5_UNCW3</name>
<keyword evidence="2" id="KW-0997">Cell inner membrane</keyword>
<keyword evidence="1" id="KW-1003">Cell membrane</keyword>
<dbReference type="PANTHER" id="PTHR37481:SF1">
    <property type="entry name" value="LIPOPOLYSACCHARIDE EXPORT SYSTEM PROTEIN LPTC"/>
    <property type="match status" value="1"/>
</dbReference>
<keyword evidence="3" id="KW-0812">Transmembrane</keyword>
<dbReference type="InterPro" id="IPR026265">
    <property type="entry name" value="LptC"/>
</dbReference>
<dbReference type="GO" id="GO:0017089">
    <property type="term" value="F:glycolipid transfer activity"/>
    <property type="evidence" value="ECO:0007669"/>
    <property type="project" value="TreeGrafter"/>
</dbReference>
<comment type="caution">
    <text evidence="6">The sequence shown here is derived from an EMBL/GenBank/DDBJ whole genome shotgun (WGS) entry which is preliminary data.</text>
</comment>
<organism evidence="6">
    <name type="scientific">candidate division WOR-3 bacterium</name>
    <dbReference type="NCBI Taxonomy" id="2052148"/>
    <lineage>
        <taxon>Bacteria</taxon>
        <taxon>Bacteria division WOR-3</taxon>
    </lineage>
</organism>
<dbReference type="AlphaFoldDB" id="A0A7C4GHB5"/>
<evidence type="ECO:0000256" key="2">
    <source>
        <dbReference type="ARBA" id="ARBA00022519"/>
    </source>
</evidence>
<dbReference type="InterPro" id="IPR052363">
    <property type="entry name" value="LPS_export_LptC"/>
</dbReference>
<keyword evidence="4" id="KW-1133">Transmembrane helix</keyword>
<dbReference type="PROSITE" id="PS51257">
    <property type="entry name" value="PROKAR_LIPOPROTEIN"/>
    <property type="match status" value="1"/>
</dbReference>
<protein>
    <submittedName>
        <fullName evidence="6">LPS export ABC transporter periplasmic protein LptC</fullName>
    </submittedName>
</protein>
<dbReference type="EMBL" id="DSUT01000161">
    <property type="protein sequence ID" value="HGK28818.1"/>
    <property type="molecule type" value="Genomic_DNA"/>
</dbReference>
<dbReference type="GO" id="GO:0030288">
    <property type="term" value="C:outer membrane-bounded periplasmic space"/>
    <property type="evidence" value="ECO:0007669"/>
    <property type="project" value="TreeGrafter"/>
</dbReference>
<accession>A0A7C4GHB5</accession>
<keyword evidence="5" id="KW-0472">Membrane</keyword>
<evidence type="ECO:0000313" key="6">
    <source>
        <dbReference type="EMBL" id="HGK28818.1"/>
    </source>
</evidence>
<dbReference type="GO" id="GO:0015221">
    <property type="term" value="F:lipopolysaccharide transmembrane transporter activity"/>
    <property type="evidence" value="ECO:0007669"/>
    <property type="project" value="InterPro"/>
</dbReference>
<proteinExistence type="predicted"/>
<evidence type="ECO:0000256" key="5">
    <source>
        <dbReference type="ARBA" id="ARBA00023136"/>
    </source>
</evidence>
<dbReference type="InterPro" id="IPR010664">
    <property type="entry name" value="LipoPS_assembly_LptC-rel"/>
</dbReference>
<sequence>MRPSILVAGVGLMFCACPEMRTPVTDTRLPDQVVEDFVVHETSSGVRLYTLQAERAFVFDREQRSDVVNPRVTFYEEGLTVNAVLSADSGVVYSRTEDLVARGNVRVQTADSTVLLTDSLAWSSALRVVRTDAAVEIFTPNGNLRGVGLVSDAGLQRIEILSEVSGTSSYELGP</sequence>
<dbReference type="PANTHER" id="PTHR37481">
    <property type="entry name" value="LIPOPOLYSACCHARIDE EXPORT SYSTEM PROTEIN LPTC"/>
    <property type="match status" value="1"/>
</dbReference>
<evidence type="ECO:0000256" key="3">
    <source>
        <dbReference type="ARBA" id="ARBA00022692"/>
    </source>
</evidence>
<evidence type="ECO:0000256" key="1">
    <source>
        <dbReference type="ARBA" id="ARBA00022475"/>
    </source>
</evidence>
<gene>
    <name evidence="6" type="primary">lptC</name>
    <name evidence="6" type="ORF">ENS41_07715</name>
</gene>